<keyword evidence="3" id="KW-1185">Reference proteome</keyword>
<feature type="compositionally biased region" description="Polar residues" evidence="1">
    <location>
        <begin position="60"/>
        <end position="103"/>
    </location>
</feature>
<gene>
    <name evidence="2" type="ORF">KI688_000368</name>
</gene>
<protein>
    <submittedName>
        <fullName evidence="2">Uncharacterized protein</fullName>
    </submittedName>
</protein>
<feature type="compositionally biased region" description="Basic residues" evidence="1">
    <location>
        <begin position="153"/>
        <end position="165"/>
    </location>
</feature>
<dbReference type="EMBL" id="JAHRHY010000001">
    <property type="protein sequence ID" value="KAG9072597.1"/>
    <property type="molecule type" value="Genomic_DNA"/>
</dbReference>
<dbReference type="AlphaFoldDB" id="A0A9P8BZY1"/>
<feature type="compositionally biased region" description="Low complexity" evidence="1">
    <location>
        <begin position="109"/>
        <end position="140"/>
    </location>
</feature>
<feature type="compositionally biased region" description="Basic and acidic residues" evidence="1">
    <location>
        <begin position="16"/>
        <end position="29"/>
    </location>
</feature>
<reference evidence="2" key="1">
    <citation type="submission" date="2021-06" db="EMBL/GenBank/DDBJ databases">
        <title>Genome Sequence of Mortierella hyaline Strain SCG-10, a Cold-Adapted, Nitrate-Reducing Fungus Isolated from Soil in Minnesota, USA.</title>
        <authorList>
            <person name="Aldossari N."/>
        </authorList>
    </citation>
    <scope>NUCLEOTIDE SEQUENCE</scope>
    <source>
        <strain evidence="2">SCG-10</strain>
    </source>
</reference>
<organism evidence="2 3">
    <name type="scientific">Linnemannia hyalina</name>
    <dbReference type="NCBI Taxonomy" id="64524"/>
    <lineage>
        <taxon>Eukaryota</taxon>
        <taxon>Fungi</taxon>
        <taxon>Fungi incertae sedis</taxon>
        <taxon>Mucoromycota</taxon>
        <taxon>Mortierellomycotina</taxon>
        <taxon>Mortierellomycetes</taxon>
        <taxon>Mortierellales</taxon>
        <taxon>Mortierellaceae</taxon>
        <taxon>Linnemannia</taxon>
    </lineage>
</organism>
<name>A0A9P8BZY1_9FUNG</name>
<proteinExistence type="predicted"/>
<feature type="compositionally biased region" description="Polar residues" evidence="1">
    <location>
        <begin position="141"/>
        <end position="151"/>
    </location>
</feature>
<comment type="caution">
    <text evidence="2">The sequence shown here is derived from an EMBL/GenBank/DDBJ whole genome shotgun (WGS) entry which is preliminary data.</text>
</comment>
<feature type="compositionally biased region" description="Polar residues" evidence="1">
    <location>
        <begin position="32"/>
        <end position="52"/>
    </location>
</feature>
<feature type="compositionally biased region" description="Low complexity" evidence="1">
    <location>
        <begin position="193"/>
        <end position="205"/>
    </location>
</feature>
<feature type="region of interest" description="Disordered" evidence="1">
    <location>
        <begin position="1"/>
        <end position="216"/>
    </location>
</feature>
<accession>A0A9P8BZY1</accession>
<evidence type="ECO:0000256" key="1">
    <source>
        <dbReference type="SAM" id="MobiDB-lite"/>
    </source>
</evidence>
<dbReference type="Proteomes" id="UP000707451">
    <property type="component" value="Unassembled WGS sequence"/>
</dbReference>
<evidence type="ECO:0000313" key="2">
    <source>
        <dbReference type="EMBL" id="KAG9072597.1"/>
    </source>
</evidence>
<feature type="compositionally biased region" description="Polar residues" evidence="1">
    <location>
        <begin position="1"/>
        <end position="15"/>
    </location>
</feature>
<sequence length="216" mass="22881">MSKPRTSSIATTSAHDLTRDEKPGHDDFKPSSWPQDRSTTNAMSSGRPSTATPIFRTTPKKTATSLNNSNIKISSTQGKLPSTSSTQLDSLHSPTSRKITNVTLGYKGPSAAPSSASSSTSSTSSLPAAQSPQAVSSLQSGQRHASGSPRSCSRAHKFEHRHHLQIYRASSSSSSSKGGPSITLAFRVTSQSNTNTNHHTNTATTAERHTYPSNTD</sequence>
<evidence type="ECO:0000313" key="3">
    <source>
        <dbReference type="Proteomes" id="UP000707451"/>
    </source>
</evidence>